<evidence type="ECO:0000313" key="2">
    <source>
        <dbReference type="EMBL" id="MFC7142545.1"/>
    </source>
</evidence>
<sequence length="294" mass="32181">MERRQFLRAGLVGALSVPAGCAALGDTGDPTPTLGDGSPEAVVRKFYTTADWERRRELAHNSSEAYQYVDYREAESASPNRVLRVDTKEQGADTAVVRIAYESGSCNVDCPTYVENVTMRRDGDEWRLYDAERVSGSPDTPTLPKLSEQTPKPARPAIQNDVEFDHTESQSTGESAVGSRAATDADASPTWTVLVWNDSAEARSITVAVFGESAGRALSETIEFPANGYHTVLLFEPDTYTIQIQAADRARHEYRIDADRFDCNSHTTEVRVAPTGDVEYVESSTLVACSVTVE</sequence>
<accession>A0ABD5Y5B0</accession>
<feature type="region of interest" description="Disordered" evidence="1">
    <location>
        <begin position="133"/>
        <end position="154"/>
    </location>
</feature>
<protein>
    <recommendedName>
        <fullName evidence="4">Lipoprotein</fullName>
    </recommendedName>
</protein>
<dbReference type="Proteomes" id="UP001596432">
    <property type="component" value="Unassembled WGS sequence"/>
</dbReference>
<dbReference type="EMBL" id="JBHTAS010000001">
    <property type="protein sequence ID" value="MFC7142545.1"/>
    <property type="molecule type" value="Genomic_DNA"/>
</dbReference>
<feature type="region of interest" description="Disordered" evidence="1">
    <location>
        <begin position="165"/>
        <end position="184"/>
    </location>
</feature>
<keyword evidence="3" id="KW-1185">Reference proteome</keyword>
<dbReference type="GeneID" id="78822890"/>
<name>A0ABD5Y5B0_9EURY</name>
<gene>
    <name evidence="2" type="ORF">ACFQMA_22250</name>
</gene>
<dbReference type="RefSeq" id="WP_274323607.1">
    <property type="nucleotide sequence ID" value="NZ_CP118158.1"/>
</dbReference>
<proteinExistence type="predicted"/>
<evidence type="ECO:0000256" key="1">
    <source>
        <dbReference type="SAM" id="MobiDB-lite"/>
    </source>
</evidence>
<dbReference type="AlphaFoldDB" id="A0ABD5Y5B0"/>
<evidence type="ECO:0000313" key="3">
    <source>
        <dbReference type="Proteomes" id="UP001596432"/>
    </source>
</evidence>
<evidence type="ECO:0008006" key="4">
    <source>
        <dbReference type="Google" id="ProtNLM"/>
    </source>
</evidence>
<organism evidence="2 3">
    <name type="scientific">Halosimplex aquaticum</name>
    <dbReference type="NCBI Taxonomy" id="3026162"/>
    <lineage>
        <taxon>Archaea</taxon>
        <taxon>Methanobacteriati</taxon>
        <taxon>Methanobacteriota</taxon>
        <taxon>Stenosarchaea group</taxon>
        <taxon>Halobacteria</taxon>
        <taxon>Halobacteriales</taxon>
        <taxon>Haloarculaceae</taxon>
        <taxon>Halosimplex</taxon>
    </lineage>
</organism>
<reference evidence="2 3" key="1">
    <citation type="journal article" date="2019" name="Int. J. Syst. Evol. Microbiol.">
        <title>The Global Catalogue of Microorganisms (GCM) 10K type strain sequencing project: providing services to taxonomists for standard genome sequencing and annotation.</title>
        <authorList>
            <consortium name="The Broad Institute Genomics Platform"/>
            <consortium name="The Broad Institute Genome Sequencing Center for Infectious Disease"/>
            <person name="Wu L."/>
            <person name="Ma J."/>
        </authorList>
    </citation>
    <scope>NUCLEOTIDE SEQUENCE [LARGE SCALE GENOMIC DNA]</scope>
    <source>
        <strain evidence="2 3">XZYJT29</strain>
    </source>
</reference>
<comment type="caution">
    <text evidence="2">The sequence shown here is derived from an EMBL/GenBank/DDBJ whole genome shotgun (WGS) entry which is preliminary data.</text>
</comment>